<keyword evidence="8" id="KW-1185">Reference proteome</keyword>
<evidence type="ECO:0000256" key="6">
    <source>
        <dbReference type="SAM" id="MobiDB-lite"/>
    </source>
</evidence>
<dbReference type="Pfam" id="PF04493">
    <property type="entry name" value="Endonuclease_5"/>
    <property type="match status" value="1"/>
</dbReference>
<dbReference type="GO" id="GO:0005730">
    <property type="term" value="C:nucleolus"/>
    <property type="evidence" value="ECO:0007669"/>
    <property type="project" value="TreeGrafter"/>
</dbReference>
<feature type="region of interest" description="Disordered" evidence="6">
    <location>
        <begin position="290"/>
        <end position="311"/>
    </location>
</feature>
<keyword evidence="2" id="KW-0963">Cytoplasm</keyword>
<proteinExistence type="predicted"/>
<evidence type="ECO:0008006" key="9">
    <source>
        <dbReference type="Google" id="ProtNLM"/>
    </source>
</evidence>
<dbReference type="PANTHER" id="PTHR28511:SF1">
    <property type="entry name" value="ENDONUCLEASE V"/>
    <property type="match status" value="1"/>
</dbReference>
<comment type="subcellular location">
    <subcellularLocation>
        <location evidence="1">Cytoplasm</location>
    </subcellularLocation>
</comment>
<dbReference type="PANTHER" id="PTHR28511">
    <property type="entry name" value="ENDONUCLEASE V"/>
    <property type="match status" value="1"/>
</dbReference>
<dbReference type="CDD" id="cd06559">
    <property type="entry name" value="Endonuclease_V"/>
    <property type="match status" value="1"/>
</dbReference>
<gene>
    <name evidence="7" type="primary">RvY_02700</name>
    <name evidence="7" type="synonym">RvY_02700.1</name>
    <name evidence="7" type="ORF">RvY_02700-1</name>
</gene>
<organism evidence="7 8">
    <name type="scientific">Ramazzottius varieornatus</name>
    <name type="common">Water bear</name>
    <name type="synonym">Tardigrade</name>
    <dbReference type="NCBI Taxonomy" id="947166"/>
    <lineage>
        <taxon>Eukaryota</taxon>
        <taxon>Metazoa</taxon>
        <taxon>Ecdysozoa</taxon>
        <taxon>Tardigrada</taxon>
        <taxon>Eutardigrada</taxon>
        <taxon>Parachela</taxon>
        <taxon>Hypsibioidea</taxon>
        <taxon>Ramazzottiidae</taxon>
        <taxon>Ramazzottius</taxon>
    </lineage>
</organism>
<sequence length="311" mass="34337">MTDSSKDDSSAQNPDLAVSPDMLKDFASEQCLLKECISEQNTQSWQRLRRAATSSSPWTNPVYADWSVLRYVGGLDLSCPKDDQKRACAALVVTELPSLKVVYKDFITDRVNVPYVPGYLGAREYPLMGRVLERMRKQCPEQFKPQVLLVDGNGILHPRGCGSACHVGVKEKMPCVGVAKNFYRLPKWEASFEDNIRGRLSAGITDDMVDLEHDGKIVGKAVRLSKNSGKPVYVSVGSNIDLDTAVWVVKLCSKYRIPEPIRQADLYSRRIIASGGTILGDGTDCGGGVTDLPSCVGEPEEPNHKDTIHRY</sequence>
<dbReference type="GO" id="GO:0005737">
    <property type="term" value="C:cytoplasm"/>
    <property type="evidence" value="ECO:0007669"/>
    <property type="project" value="UniProtKB-SubCell"/>
</dbReference>
<accession>A0A1D1UKM8</accession>
<evidence type="ECO:0000313" key="7">
    <source>
        <dbReference type="EMBL" id="GAU90254.1"/>
    </source>
</evidence>
<feature type="compositionally biased region" description="Basic and acidic residues" evidence="6">
    <location>
        <begin position="301"/>
        <end position="311"/>
    </location>
</feature>
<dbReference type="GO" id="GO:0003727">
    <property type="term" value="F:single-stranded RNA binding"/>
    <property type="evidence" value="ECO:0007669"/>
    <property type="project" value="TreeGrafter"/>
</dbReference>
<evidence type="ECO:0000256" key="5">
    <source>
        <dbReference type="ARBA" id="ARBA00022801"/>
    </source>
</evidence>
<dbReference type="OrthoDB" id="20018at2759"/>
<evidence type="ECO:0000256" key="1">
    <source>
        <dbReference type="ARBA" id="ARBA00004496"/>
    </source>
</evidence>
<comment type="caution">
    <text evidence="7">The sequence shown here is derived from an EMBL/GenBank/DDBJ whole genome shotgun (WGS) entry which is preliminary data.</text>
</comment>
<keyword evidence="3" id="KW-0540">Nuclease</keyword>
<dbReference type="Gene3D" id="3.30.2170.10">
    <property type="entry name" value="archaeoglobus fulgidus dsm 4304 superfamily"/>
    <property type="match status" value="1"/>
</dbReference>
<reference evidence="7 8" key="1">
    <citation type="journal article" date="2016" name="Nat. Commun.">
        <title>Extremotolerant tardigrade genome and improved radiotolerance of human cultured cells by tardigrade-unique protein.</title>
        <authorList>
            <person name="Hashimoto T."/>
            <person name="Horikawa D.D."/>
            <person name="Saito Y."/>
            <person name="Kuwahara H."/>
            <person name="Kozuka-Hata H."/>
            <person name="Shin-I T."/>
            <person name="Minakuchi Y."/>
            <person name="Ohishi K."/>
            <person name="Motoyama A."/>
            <person name="Aizu T."/>
            <person name="Enomoto A."/>
            <person name="Kondo K."/>
            <person name="Tanaka S."/>
            <person name="Hara Y."/>
            <person name="Koshikawa S."/>
            <person name="Sagara H."/>
            <person name="Miura T."/>
            <person name="Yokobori S."/>
            <person name="Miyagawa K."/>
            <person name="Suzuki Y."/>
            <person name="Kubo T."/>
            <person name="Oyama M."/>
            <person name="Kohara Y."/>
            <person name="Fujiyama A."/>
            <person name="Arakawa K."/>
            <person name="Katayama T."/>
            <person name="Toyoda A."/>
            <person name="Kunieda T."/>
        </authorList>
    </citation>
    <scope>NUCLEOTIDE SEQUENCE [LARGE SCALE GENOMIC DNA]</scope>
    <source>
        <strain evidence="7 8">YOKOZUNA-1</strain>
    </source>
</reference>
<evidence type="ECO:0000256" key="4">
    <source>
        <dbReference type="ARBA" id="ARBA00022759"/>
    </source>
</evidence>
<dbReference type="GO" id="GO:0006281">
    <property type="term" value="P:DNA repair"/>
    <property type="evidence" value="ECO:0007669"/>
    <property type="project" value="InterPro"/>
</dbReference>
<evidence type="ECO:0000256" key="2">
    <source>
        <dbReference type="ARBA" id="ARBA00022490"/>
    </source>
</evidence>
<dbReference type="EMBL" id="BDGG01000001">
    <property type="protein sequence ID" value="GAU90254.1"/>
    <property type="molecule type" value="Genomic_DNA"/>
</dbReference>
<keyword evidence="4" id="KW-0255">Endonuclease</keyword>
<protein>
    <recommendedName>
        <fullName evidence="9">Endonuclease V</fullName>
    </recommendedName>
</protein>
<dbReference type="Proteomes" id="UP000186922">
    <property type="component" value="Unassembled WGS sequence"/>
</dbReference>
<keyword evidence="5" id="KW-0378">Hydrolase</keyword>
<dbReference type="AlphaFoldDB" id="A0A1D1UKM8"/>
<dbReference type="InterPro" id="IPR007581">
    <property type="entry name" value="Endonuclease-V"/>
</dbReference>
<evidence type="ECO:0000313" key="8">
    <source>
        <dbReference type="Proteomes" id="UP000186922"/>
    </source>
</evidence>
<evidence type="ECO:0000256" key="3">
    <source>
        <dbReference type="ARBA" id="ARBA00022722"/>
    </source>
</evidence>
<name>A0A1D1UKM8_RAMVA</name>
<dbReference type="GO" id="GO:0016891">
    <property type="term" value="F:RNA endonuclease activity producing 5'-phosphomonoesters, hydrolytic mechanism"/>
    <property type="evidence" value="ECO:0007669"/>
    <property type="project" value="TreeGrafter"/>
</dbReference>